<dbReference type="InterPro" id="IPR028994">
    <property type="entry name" value="Integrin_alpha_N"/>
</dbReference>
<dbReference type="SUPFAM" id="SSF69318">
    <property type="entry name" value="Integrin alpha N-terminal domain"/>
    <property type="match status" value="1"/>
</dbReference>
<keyword evidence="3" id="KW-1185">Reference proteome</keyword>
<dbReference type="GO" id="GO:1904262">
    <property type="term" value="P:negative regulation of TORC1 signaling"/>
    <property type="evidence" value="ECO:0007669"/>
    <property type="project" value="TreeGrafter"/>
</dbReference>
<feature type="region of interest" description="Disordered" evidence="1">
    <location>
        <begin position="160"/>
        <end position="185"/>
    </location>
</feature>
<dbReference type="PANTHER" id="PTHR15435:SF2">
    <property type="entry name" value="KICSTOR COMPLEX PROTEIN KAPTIN"/>
    <property type="match status" value="1"/>
</dbReference>
<dbReference type="InterPro" id="IPR029982">
    <property type="entry name" value="Kptn"/>
</dbReference>
<evidence type="ECO:0000256" key="1">
    <source>
        <dbReference type="SAM" id="MobiDB-lite"/>
    </source>
</evidence>
<feature type="region of interest" description="Disordered" evidence="1">
    <location>
        <begin position="230"/>
        <end position="281"/>
    </location>
</feature>
<dbReference type="Proteomes" id="UP000193922">
    <property type="component" value="Unassembled WGS sequence"/>
</dbReference>
<dbReference type="AlphaFoldDB" id="A0A1Y1WI36"/>
<dbReference type="STRING" id="61395.A0A1Y1WI36"/>
<dbReference type="GO" id="GO:0051015">
    <property type="term" value="F:actin filament binding"/>
    <property type="evidence" value="ECO:0007669"/>
    <property type="project" value="TreeGrafter"/>
</dbReference>
<comment type="caution">
    <text evidence="2">The sequence shown here is derived from an EMBL/GenBank/DDBJ whole genome shotgun (WGS) entry which is preliminary data.</text>
</comment>
<dbReference type="OrthoDB" id="10267127at2759"/>
<name>A0A1Y1WI36_9FUNG</name>
<feature type="compositionally biased region" description="Polar residues" evidence="1">
    <location>
        <begin position="238"/>
        <end position="247"/>
    </location>
</feature>
<accession>A0A1Y1WI36</accession>
<dbReference type="GO" id="GO:0007015">
    <property type="term" value="P:actin filament organization"/>
    <property type="evidence" value="ECO:0007669"/>
    <property type="project" value="InterPro"/>
</dbReference>
<dbReference type="PANTHER" id="PTHR15435">
    <property type="entry name" value="KICSTOR COMPLEX PROTEIN KAPTIN"/>
    <property type="match status" value="1"/>
</dbReference>
<dbReference type="EMBL" id="MCFD01000002">
    <property type="protein sequence ID" value="ORX72784.1"/>
    <property type="molecule type" value="Genomic_DNA"/>
</dbReference>
<dbReference type="RefSeq" id="XP_040746124.1">
    <property type="nucleotide sequence ID" value="XM_040892122.1"/>
</dbReference>
<dbReference type="GO" id="GO:0034198">
    <property type="term" value="P:cellular response to amino acid starvation"/>
    <property type="evidence" value="ECO:0007669"/>
    <property type="project" value="TreeGrafter"/>
</dbReference>
<sequence length="659" mass="73438">MMDAEKAQQTDVPTRRFREIHYHRFPLGTRSNVHGCCLLRTHLPVRLPRPHTMQQIYTHPPPGVGYRRAIPNITENESMSRIIEHEEHLLQEIREERQRTRAWLDGGKAIARTHVVVATQNNLQFFIAGFGYWNVLDMNMHLENEACIGVKAFEMWAEGGQSPGEAEQDEEEKEGRQTKGIESPTLPTLVVALTTHIKSSGHNGKGRYRLYAMGIDSLDEVPQEFIDRHAAKPERPQSKSSDSQYTESPEARPQSEADAAVEDAEPQELPGTASVHGEPGFTRINPVDALPMNSYAYLEERLFSLRVTSSTPCLDLDYLPYRISQDVIKGLPPILLVAGNDNRVHRYALGKNQIIELQAIVGPRTSTSLTFTVFDGRVIGPYHVQIMAQQEFVVTLQASEILPEEEAKEHSPTGHWRRLLLADEEVYDAAPILTTLFTPDSQWIDRTAYDAVLARKIDAQLSQSGPEEKLATHEIYDAEWPVGQMGRFPNRHSGSGGYEDRPRVHALVGFVSEEVVVYHDVPVTGLDPVPTLVGKGKFGNGLGGVFSLPGSAKEGLVTSVHFDDLDFDGNKEIMVGTVSGAVLIYKAVEGGYALVWKRRFPAPVYAIFSVDINCDGANELVVITLSGVHIMQPNLSIVRAKLLKQLILLRQQKDGKESE</sequence>
<gene>
    <name evidence="2" type="ORF">DL89DRAFT_82810</name>
</gene>
<dbReference type="GeneID" id="63808770"/>
<dbReference type="GO" id="GO:0015629">
    <property type="term" value="C:actin cytoskeleton"/>
    <property type="evidence" value="ECO:0007669"/>
    <property type="project" value="InterPro"/>
</dbReference>
<proteinExistence type="predicted"/>
<evidence type="ECO:0000313" key="3">
    <source>
        <dbReference type="Proteomes" id="UP000193922"/>
    </source>
</evidence>
<organism evidence="2 3">
    <name type="scientific">Linderina pennispora</name>
    <dbReference type="NCBI Taxonomy" id="61395"/>
    <lineage>
        <taxon>Eukaryota</taxon>
        <taxon>Fungi</taxon>
        <taxon>Fungi incertae sedis</taxon>
        <taxon>Zoopagomycota</taxon>
        <taxon>Kickxellomycotina</taxon>
        <taxon>Kickxellomycetes</taxon>
        <taxon>Kickxellales</taxon>
        <taxon>Kickxellaceae</taxon>
        <taxon>Linderina</taxon>
    </lineage>
</organism>
<evidence type="ECO:0000313" key="2">
    <source>
        <dbReference type="EMBL" id="ORX72784.1"/>
    </source>
</evidence>
<reference evidence="2 3" key="1">
    <citation type="submission" date="2016-07" db="EMBL/GenBank/DDBJ databases">
        <title>Pervasive Adenine N6-methylation of Active Genes in Fungi.</title>
        <authorList>
            <consortium name="DOE Joint Genome Institute"/>
            <person name="Mondo S.J."/>
            <person name="Dannebaum R.O."/>
            <person name="Kuo R.C."/>
            <person name="Labutti K."/>
            <person name="Haridas S."/>
            <person name="Kuo A."/>
            <person name="Salamov A."/>
            <person name="Ahrendt S.R."/>
            <person name="Lipzen A."/>
            <person name="Sullivan W."/>
            <person name="Andreopoulos W.B."/>
            <person name="Clum A."/>
            <person name="Lindquist E."/>
            <person name="Daum C."/>
            <person name="Ramamoorthy G.K."/>
            <person name="Gryganskyi A."/>
            <person name="Culley D."/>
            <person name="Magnuson J.K."/>
            <person name="James T.Y."/>
            <person name="O'Malley M.A."/>
            <person name="Stajich J.E."/>
            <person name="Spatafora J.W."/>
            <person name="Visel A."/>
            <person name="Grigoriev I.V."/>
        </authorList>
    </citation>
    <scope>NUCLEOTIDE SEQUENCE [LARGE SCALE GENOMIC DNA]</scope>
    <source>
        <strain evidence="2 3">ATCC 12442</strain>
    </source>
</reference>
<protein>
    <submittedName>
        <fullName evidence="2">Uncharacterized protein</fullName>
    </submittedName>
</protein>